<dbReference type="GO" id="GO:0071770">
    <property type="term" value="P:DIM/DIP cell wall layer assembly"/>
    <property type="evidence" value="ECO:0007669"/>
    <property type="project" value="TreeGrafter"/>
</dbReference>
<dbReference type="InterPro" id="IPR016036">
    <property type="entry name" value="Malonyl_transacylase_ACP-bd"/>
</dbReference>
<dbReference type="PANTHER" id="PTHR43775">
    <property type="entry name" value="FATTY ACID SYNTHASE"/>
    <property type="match status" value="1"/>
</dbReference>
<evidence type="ECO:0000256" key="2">
    <source>
        <dbReference type="ARBA" id="ARBA00022553"/>
    </source>
</evidence>
<dbReference type="InterPro" id="IPR020806">
    <property type="entry name" value="PKS_PP-bd"/>
</dbReference>
<name>A0A3M2LII1_9ACTN</name>
<dbReference type="RefSeq" id="WP_122185211.1">
    <property type="nucleotide sequence ID" value="NZ_RFFJ01000119.1"/>
</dbReference>
<accession>A0A3M2LII1</accession>
<protein>
    <submittedName>
        <fullName evidence="7">Acyltransferase domain-containing protein</fullName>
    </submittedName>
</protein>
<dbReference type="Proteomes" id="UP000278673">
    <property type="component" value="Unassembled WGS sequence"/>
</dbReference>
<feature type="domain" description="Carrier" evidence="6">
    <location>
        <begin position="265"/>
        <end position="342"/>
    </location>
</feature>
<dbReference type="SUPFAM" id="SSF55048">
    <property type="entry name" value="Probable ACP-binding domain of malonyl-CoA ACP transacylase"/>
    <property type="match status" value="1"/>
</dbReference>
<dbReference type="AlphaFoldDB" id="A0A3M2LII1"/>
<keyword evidence="7" id="KW-0012">Acyltransferase</keyword>
<evidence type="ECO:0000256" key="3">
    <source>
        <dbReference type="ARBA" id="ARBA00022679"/>
    </source>
</evidence>
<dbReference type="InterPro" id="IPR016035">
    <property type="entry name" value="Acyl_Trfase/lysoPLipase"/>
</dbReference>
<dbReference type="EMBL" id="RFFJ01000119">
    <property type="protein sequence ID" value="RMI37241.1"/>
    <property type="molecule type" value="Genomic_DNA"/>
</dbReference>
<keyword evidence="2" id="KW-0597">Phosphoprotein</keyword>
<dbReference type="Gene3D" id="1.10.1200.10">
    <property type="entry name" value="ACP-like"/>
    <property type="match status" value="1"/>
</dbReference>
<dbReference type="Gene3D" id="3.40.366.10">
    <property type="entry name" value="Malonyl-Coenzyme A Acyl Carrier Protein, domain 2"/>
    <property type="match status" value="1"/>
</dbReference>
<dbReference type="SMART" id="SM00827">
    <property type="entry name" value="PKS_AT"/>
    <property type="match status" value="1"/>
</dbReference>
<dbReference type="GO" id="GO:0017000">
    <property type="term" value="P:antibiotic biosynthetic process"/>
    <property type="evidence" value="ECO:0007669"/>
    <property type="project" value="UniProtKB-KW"/>
</dbReference>
<evidence type="ECO:0000256" key="1">
    <source>
        <dbReference type="ARBA" id="ARBA00022450"/>
    </source>
</evidence>
<keyword evidence="3 7" id="KW-0808">Transferase</keyword>
<dbReference type="Pfam" id="PF00550">
    <property type="entry name" value="PP-binding"/>
    <property type="match status" value="1"/>
</dbReference>
<comment type="caution">
    <text evidence="7">The sequence shown here is derived from an EMBL/GenBank/DDBJ whole genome shotgun (WGS) entry which is preliminary data.</text>
</comment>
<keyword evidence="8" id="KW-1185">Reference proteome</keyword>
<dbReference type="PROSITE" id="PS50075">
    <property type="entry name" value="CARRIER"/>
    <property type="match status" value="1"/>
</dbReference>
<evidence type="ECO:0000313" key="8">
    <source>
        <dbReference type="Proteomes" id="UP000278673"/>
    </source>
</evidence>
<evidence type="ECO:0000313" key="7">
    <source>
        <dbReference type="EMBL" id="RMI37241.1"/>
    </source>
</evidence>
<evidence type="ECO:0000259" key="6">
    <source>
        <dbReference type="PROSITE" id="PS50075"/>
    </source>
</evidence>
<dbReference type="GO" id="GO:0031177">
    <property type="term" value="F:phosphopantetheine binding"/>
    <property type="evidence" value="ECO:0007669"/>
    <property type="project" value="InterPro"/>
</dbReference>
<dbReference type="GO" id="GO:0006633">
    <property type="term" value="P:fatty acid biosynthetic process"/>
    <property type="evidence" value="ECO:0007669"/>
    <property type="project" value="TreeGrafter"/>
</dbReference>
<dbReference type="Pfam" id="PF00698">
    <property type="entry name" value="Acyl_transf_1"/>
    <property type="match status" value="1"/>
</dbReference>
<sequence>ARAEALHRHAAGGAMLALRAEPAEVAEALARATAADPAFGAVGIAAHNGPGAVVVAGPRERIDALRGQLTEWKPTALETDYAFHHPGLGPAAEEIERALAPLRPRPAAVPLYSTTTGAHVEGVALDAAHWAANAARPVAFRPAVDGLLNDGITAFVELGPHPALTSHLRRAARAASVDAVAVPTLRRDRDERVELWRAVGALWSAGLPVDWARLHPGRHPVVPLPTYPWQRRRHWLPGVAGPPAPEAGGGPGAERPAEPVAAPDATAERVLNLLVTEVARVMEVSPDELPPDRPTRHMDVDSVVFVELKSRLENELGVAIPLTALTEGLSLREIAQRLAAPGPRVPTVEEAHAALDRLDELSEAEVEQILKVLETNEEW</sequence>
<gene>
    <name evidence="7" type="ORF">EBN88_19590</name>
</gene>
<organism evidence="7 8">
    <name type="scientific">Streptomyces triticirhizae</name>
    <dbReference type="NCBI Taxonomy" id="2483353"/>
    <lineage>
        <taxon>Bacteria</taxon>
        <taxon>Bacillati</taxon>
        <taxon>Actinomycetota</taxon>
        <taxon>Actinomycetes</taxon>
        <taxon>Kitasatosporales</taxon>
        <taxon>Streptomycetaceae</taxon>
        <taxon>Streptomyces</taxon>
    </lineage>
</organism>
<dbReference type="InterPro" id="IPR014043">
    <property type="entry name" value="Acyl_transferase_dom"/>
</dbReference>
<feature type="non-terminal residue" evidence="7">
    <location>
        <position position="1"/>
    </location>
</feature>
<keyword evidence="4" id="KW-0045">Antibiotic biosynthesis</keyword>
<dbReference type="InterPro" id="IPR009081">
    <property type="entry name" value="PP-bd_ACP"/>
</dbReference>
<dbReference type="Gene3D" id="3.30.70.3290">
    <property type="match status" value="1"/>
</dbReference>
<dbReference type="InterPro" id="IPR001227">
    <property type="entry name" value="Ac_transferase_dom_sf"/>
</dbReference>
<evidence type="ECO:0000256" key="4">
    <source>
        <dbReference type="ARBA" id="ARBA00023194"/>
    </source>
</evidence>
<reference evidence="7 8" key="1">
    <citation type="submission" date="2018-10" db="EMBL/GenBank/DDBJ databases">
        <title>Isolation, diversity and antifungal activity of actinobacteria from wheat.</title>
        <authorList>
            <person name="Han C."/>
        </authorList>
    </citation>
    <scope>NUCLEOTIDE SEQUENCE [LARGE SCALE GENOMIC DNA]</scope>
    <source>
        <strain evidence="7 8">NEAU-YY642</strain>
    </source>
</reference>
<proteinExistence type="predicted"/>
<dbReference type="PANTHER" id="PTHR43775:SF37">
    <property type="entry name" value="SI:DKEY-61P9.11"/>
    <property type="match status" value="1"/>
</dbReference>
<keyword evidence="1" id="KW-0596">Phosphopantetheine</keyword>
<dbReference type="InterPro" id="IPR050091">
    <property type="entry name" value="PKS_NRPS_Biosynth_Enz"/>
</dbReference>
<dbReference type="SUPFAM" id="SSF52151">
    <property type="entry name" value="FabD/lysophospholipase-like"/>
    <property type="match status" value="1"/>
</dbReference>
<feature type="region of interest" description="Disordered" evidence="5">
    <location>
        <begin position="238"/>
        <end position="262"/>
    </location>
</feature>
<dbReference type="InterPro" id="IPR036736">
    <property type="entry name" value="ACP-like_sf"/>
</dbReference>
<dbReference type="GO" id="GO:0005886">
    <property type="term" value="C:plasma membrane"/>
    <property type="evidence" value="ECO:0007669"/>
    <property type="project" value="TreeGrafter"/>
</dbReference>
<dbReference type="GO" id="GO:0004312">
    <property type="term" value="F:fatty acid synthase activity"/>
    <property type="evidence" value="ECO:0007669"/>
    <property type="project" value="TreeGrafter"/>
</dbReference>
<dbReference type="GO" id="GO:0005737">
    <property type="term" value="C:cytoplasm"/>
    <property type="evidence" value="ECO:0007669"/>
    <property type="project" value="TreeGrafter"/>
</dbReference>
<dbReference type="SMART" id="SM00823">
    <property type="entry name" value="PKS_PP"/>
    <property type="match status" value="1"/>
</dbReference>
<dbReference type="SUPFAM" id="SSF47336">
    <property type="entry name" value="ACP-like"/>
    <property type="match status" value="1"/>
</dbReference>
<evidence type="ECO:0000256" key="5">
    <source>
        <dbReference type="SAM" id="MobiDB-lite"/>
    </source>
</evidence>